<evidence type="ECO:0000313" key="2">
    <source>
        <dbReference type="Proteomes" id="UP001454036"/>
    </source>
</evidence>
<dbReference type="AlphaFoldDB" id="A0AAV3QZ75"/>
<dbReference type="EMBL" id="BAABME010006432">
    <property type="protein sequence ID" value="GAA0168343.1"/>
    <property type="molecule type" value="Genomic_DNA"/>
</dbReference>
<sequence length="91" mass="10367">MNEEFLILAKEVQNSRWKAYASRVEVIHAFEVLRPGGYCVNFFTGLRHFSISLQQRKQVEMELQADDGGKVPLADVLQQEETVCCALVLHS</sequence>
<accession>A0AAV3QZ75</accession>
<reference evidence="1 2" key="1">
    <citation type="submission" date="2024-01" db="EMBL/GenBank/DDBJ databases">
        <title>The complete chloroplast genome sequence of Lithospermum erythrorhizon: insights into the phylogenetic relationship among Boraginaceae species and the maternal lineages of purple gromwells.</title>
        <authorList>
            <person name="Okada T."/>
            <person name="Watanabe K."/>
        </authorList>
    </citation>
    <scope>NUCLEOTIDE SEQUENCE [LARGE SCALE GENOMIC DNA]</scope>
</reference>
<protein>
    <submittedName>
        <fullName evidence="1">Uncharacterized protein</fullName>
    </submittedName>
</protein>
<proteinExistence type="predicted"/>
<keyword evidence="2" id="KW-1185">Reference proteome</keyword>
<name>A0AAV3QZ75_LITER</name>
<organism evidence="1 2">
    <name type="scientific">Lithospermum erythrorhizon</name>
    <name type="common">Purple gromwell</name>
    <name type="synonym">Lithospermum officinale var. erythrorhizon</name>
    <dbReference type="NCBI Taxonomy" id="34254"/>
    <lineage>
        <taxon>Eukaryota</taxon>
        <taxon>Viridiplantae</taxon>
        <taxon>Streptophyta</taxon>
        <taxon>Embryophyta</taxon>
        <taxon>Tracheophyta</taxon>
        <taxon>Spermatophyta</taxon>
        <taxon>Magnoliopsida</taxon>
        <taxon>eudicotyledons</taxon>
        <taxon>Gunneridae</taxon>
        <taxon>Pentapetalae</taxon>
        <taxon>asterids</taxon>
        <taxon>lamiids</taxon>
        <taxon>Boraginales</taxon>
        <taxon>Boraginaceae</taxon>
        <taxon>Boraginoideae</taxon>
        <taxon>Lithospermeae</taxon>
        <taxon>Lithospermum</taxon>
    </lineage>
</organism>
<evidence type="ECO:0000313" key="1">
    <source>
        <dbReference type="EMBL" id="GAA0168343.1"/>
    </source>
</evidence>
<dbReference type="Proteomes" id="UP001454036">
    <property type="component" value="Unassembled WGS sequence"/>
</dbReference>
<gene>
    <name evidence="1" type="ORF">LIER_23080</name>
</gene>
<comment type="caution">
    <text evidence="1">The sequence shown here is derived from an EMBL/GenBank/DDBJ whole genome shotgun (WGS) entry which is preliminary data.</text>
</comment>